<dbReference type="AlphaFoldDB" id="A0A427A0L1"/>
<protein>
    <submittedName>
        <fullName evidence="2">Uncharacterized protein</fullName>
    </submittedName>
</protein>
<evidence type="ECO:0000313" key="2">
    <source>
        <dbReference type="EMBL" id="RRT69756.1"/>
    </source>
</evidence>
<proteinExistence type="predicted"/>
<evidence type="ECO:0000256" key="1">
    <source>
        <dbReference type="SAM" id="MobiDB-lite"/>
    </source>
</evidence>
<name>A0A427A0L1_ENSVE</name>
<feature type="region of interest" description="Disordered" evidence="1">
    <location>
        <begin position="1"/>
        <end position="30"/>
    </location>
</feature>
<organism evidence="2 3">
    <name type="scientific">Ensete ventricosum</name>
    <name type="common">Abyssinian banana</name>
    <name type="synonym">Musa ensete</name>
    <dbReference type="NCBI Taxonomy" id="4639"/>
    <lineage>
        <taxon>Eukaryota</taxon>
        <taxon>Viridiplantae</taxon>
        <taxon>Streptophyta</taxon>
        <taxon>Embryophyta</taxon>
        <taxon>Tracheophyta</taxon>
        <taxon>Spermatophyta</taxon>
        <taxon>Magnoliopsida</taxon>
        <taxon>Liliopsida</taxon>
        <taxon>Zingiberales</taxon>
        <taxon>Musaceae</taxon>
        <taxon>Ensete</taxon>
    </lineage>
</organism>
<sequence length="84" mass="9709">MSEKHRKRQEGIRKENILLREKDDRPASEAMLDRPQWRWLPRAQAIATGRGGSTCKAIASHNHWQWLWEEAMLRSPAAEDGGCT</sequence>
<gene>
    <name evidence="2" type="ORF">B296_00012447</name>
</gene>
<evidence type="ECO:0000313" key="3">
    <source>
        <dbReference type="Proteomes" id="UP000287651"/>
    </source>
</evidence>
<accession>A0A427A0L1</accession>
<dbReference type="EMBL" id="AMZH03004244">
    <property type="protein sequence ID" value="RRT69756.1"/>
    <property type="molecule type" value="Genomic_DNA"/>
</dbReference>
<dbReference type="Proteomes" id="UP000287651">
    <property type="component" value="Unassembled WGS sequence"/>
</dbReference>
<reference evidence="2 3" key="1">
    <citation type="journal article" date="2014" name="Agronomy (Basel)">
        <title>A Draft Genome Sequence for Ensete ventricosum, the Drought-Tolerant Tree Against Hunger.</title>
        <authorList>
            <person name="Harrison J."/>
            <person name="Moore K.A."/>
            <person name="Paszkiewicz K."/>
            <person name="Jones T."/>
            <person name="Grant M."/>
            <person name="Ambacheew D."/>
            <person name="Muzemil S."/>
            <person name="Studholme D.J."/>
        </authorList>
    </citation>
    <scope>NUCLEOTIDE SEQUENCE [LARGE SCALE GENOMIC DNA]</scope>
</reference>
<comment type="caution">
    <text evidence="2">The sequence shown here is derived from an EMBL/GenBank/DDBJ whole genome shotgun (WGS) entry which is preliminary data.</text>
</comment>